<reference evidence="2" key="1">
    <citation type="submission" date="2023-08" db="EMBL/GenBank/DDBJ databases">
        <title>Pelteobagrus vachellii genome.</title>
        <authorList>
            <person name="Liu H."/>
        </authorList>
    </citation>
    <scope>NUCLEOTIDE SEQUENCE</scope>
    <source>
        <strain evidence="2">PRFRI_2022a</strain>
        <tissue evidence="2">Muscle</tissue>
    </source>
</reference>
<protein>
    <recommendedName>
        <fullName evidence="4">Transposase element L1Md-A101/L1Md-A102/L1Md-A2</fullName>
    </recommendedName>
</protein>
<name>A0AA88M430_TACVA</name>
<evidence type="ECO:0000313" key="3">
    <source>
        <dbReference type="Proteomes" id="UP001187315"/>
    </source>
</evidence>
<comment type="caution">
    <text evidence="2">The sequence shown here is derived from an EMBL/GenBank/DDBJ whole genome shotgun (WGS) entry which is preliminary data.</text>
</comment>
<keyword evidence="1" id="KW-0175">Coiled coil</keyword>
<proteinExistence type="predicted"/>
<evidence type="ECO:0000313" key="2">
    <source>
        <dbReference type="EMBL" id="KAK2829723.1"/>
    </source>
</evidence>
<gene>
    <name evidence="2" type="ORF">Q7C36_017713</name>
</gene>
<dbReference type="Gene3D" id="3.30.70.1820">
    <property type="entry name" value="L1 transposable element, RRM domain"/>
    <property type="match status" value="1"/>
</dbReference>
<dbReference type="InterPro" id="IPR004244">
    <property type="entry name" value="Transposase_22"/>
</dbReference>
<dbReference type="PANTHER" id="PTHR11505">
    <property type="entry name" value="L1 TRANSPOSABLE ELEMENT-RELATED"/>
    <property type="match status" value="1"/>
</dbReference>
<dbReference type="Proteomes" id="UP001187315">
    <property type="component" value="Unassembled WGS sequence"/>
</dbReference>
<feature type="coiled-coil region" evidence="1">
    <location>
        <begin position="73"/>
        <end position="124"/>
    </location>
</feature>
<evidence type="ECO:0000256" key="1">
    <source>
        <dbReference type="SAM" id="Coils"/>
    </source>
</evidence>
<accession>A0AA88M430</accession>
<sequence>MDTSGLKSEILLALKSDISTVIKSELKDALAEDFDFLKSELRAVKSEIINSTAALRSELDQVKASVNDIEGGLSNWSDEVVALQSTVSELKSELTFMLRTTQGLKELKVKCEDLEGQMRRCNVRILGVPETPDSSSCIAVAKMLTEVLQLEKEPLIDRSHRTPGQKKPGGKPRVIVAKLHYYQDCVEILHRARTRGPLRFNDAYITILPDYTASVAKARAAFTDMRKLLRNRQGVRYGLLFPTRLRITHGEEDIEFADPNKAMAYVKENIILATDDGH</sequence>
<dbReference type="AlphaFoldDB" id="A0AA88M430"/>
<dbReference type="EMBL" id="JAVHJS010000018">
    <property type="protein sequence ID" value="KAK2829723.1"/>
    <property type="molecule type" value="Genomic_DNA"/>
</dbReference>
<dbReference type="Gene3D" id="1.20.5.1700">
    <property type="match status" value="1"/>
</dbReference>
<organism evidence="2 3">
    <name type="scientific">Tachysurus vachellii</name>
    <name type="common">Darkbarbel catfish</name>
    <name type="synonym">Pelteobagrus vachellii</name>
    <dbReference type="NCBI Taxonomy" id="175792"/>
    <lineage>
        <taxon>Eukaryota</taxon>
        <taxon>Metazoa</taxon>
        <taxon>Chordata</taxon>
        <taxon>Craniata</taxon>
        <taxon>Vertebrata</taxon>
        <taxon>Euteleostomi</taxon>
        <taxon>Actinopterygii</taxon>
        <taxon>Neopterygii</taxon>
        <taxon>Teleostei</taxon>
        <taxon>Ostariophysi</taxon>
        <taxon>Siluriformes</taxon>
        <taxon>Bagridae</taxon>
        <taxon>Tachysurus</taxon>
    </lineage>
</organism>
<keyword evidence="3" id="KW-1185">Reference proteome</keyword>
<evidence type="ECO:0008006" key="4">
    <source>
        <dbReference type="Google" id="ProtNLM"/>
    </source>
</evidence>